<dbReference type="EC" id="2.7.13.3" evidence="2"/>
<dbReference type="InterPro" id="IPR011712">
    <property type="entry name" value="Sig_transdc_His_kin_sub3_dim/P"/>
</dbReference>
<protein>
    <recommendedName>
        <fullName evidence="2">histidine kinase</fullName>
        <ecNumber evidence="2">2.7.13.3</ecNumber>
    </recommendedName>
</protein>
<dbReference type="InterPro" id="IPR003594">
    <property type="entry name" value="HATPase_dom"/>
</dbReference>
<dbReference type="AlphaFoldDB" id="A0A7W7R5W8"/>
<feature type="domain" description="Histidine kinase/HSP90-like ATPase" evidence="10">
    <location>
        <begin position="308"/>
        <end position="394"/>
    </location>
</feature>
<dbReference type="SUPFAM" id="SSF55874">
    <property type="entry name" value="ATPase domain of HSP90 chaperone/DNA topoisomerase II/histidine kinase"/>
    <property type="match status" value="1"/>
</dbReference>
<proteinExistence type="predicted"/>
<comment type="caution">
    <text evidence="12">The sequence shown here is derived from an EMBL/GenBank/DDBJ whole genome shotgun (WGS) entry which is preliminary data.</text>
</comment>
<dbReference type="InterPro" id="IPR036890">
    <property type="entry name" value="HATPase_C_sf"/>
</dbReference>
<keyword evidence="9" id="KW-1133">Transmembrane helix</keyword>
<evidence type="ECO:0000259" key="10">
    <source>
        <dbReference type="Pfam" id="PF02518"/>
    </source>
</evidence>
<dbReference type="EMBL" id="JACHJV010000001">
    <property type="protein sequence ID" value="MBB4926027.1"/>
    <property type="molecule type" value="Genomic_DNA"/>
</dbReference>
<dbReference type="Proteomes" id="UP000540506">
    <property type="component" value="Unassembled WGS sequence"/>
</dbReference>
<sequence>MKAPLLKRIPAKVWTGLVWGVVLIALVLSLLELRPGAQAGPHAVLPVLATLMPLVLLRRRPLLGLALMLGAAYLGIVTLWWWWFGAVECVVADLALVYIAVSRTRRESLWGAALICVTLVGAVPNWLGANDLGANDLGHPGPEFSRWFPGAVVYVLATCLAWLVGRYLRQHRAYAESLRSQLAAQAATAERLQIARELHDMVAHSIGIIAIQAGVGSRVMDTQPEEARNALRAIEATSRETLAGLRRTLGALRRPMAGEAQEVSPREPAPGLGDVERLAETTGKAGVRVEVRWSGERRALAPEVDLSAFRIIQEALTNVVRHSGTKRCQVLIDYQEEELAIEITDQGSGGAGGEGGAGYGLIGMRERVALLHGEFTAGARPDGGFRVAARLPLRAGVGVR</sequence>
<dbReference type="GO" id="GO:0000155">
    <property type="term" value="F:phosphorelay sensor kinase activity"/>
    <property type="evidence" value="ECO:0007669"/>
    <property type="project" value="InterPro"/>
</dbReference>
<evidence type="ECO:0000256" key="1">
    <source>
        <dbReference type="ARBA" id="ARBA00000085"/>
    </source>
</evidence>
<dbReference type="GO" id="GO:0005524">
    <property type="term" value="F:ATP binding"/>
    <property type="evidence" value="ECO:0007669"/>
    <property type="project" value="UniProtKB-KW"/>
</dbReference>
<comment type="catalytic activity">
    <reaction evidence="1">
        <text>ATP + protein L-histidine = ADP + protein N-phospho-L-histidine.</text>
        <dbReference type="EC" id="2.7.13.3"/>
    </reaction>
</comment>
<feature type="transmembrane region" description="Helical" evidence="9">
    <location>
        <begin position="62"/>
        <end position="77"/>
    </location>
</feature>
<dbReference type="PANTHER" id="PTHR24421:SF10">
    <property type="entry name" value="NITRATE_NITRITE SENSOR PROTEIN NARQ"/>
    <property type="match status" value="1"/>
</dbReference>
<keyword evidence="9" id="KW-0472">Membrane</keyword>
<dbReference type="GO" id="GO:0046983">
    <property type="term" value="F:protein dimerization activity"/>
    <property type="evidence" value="ECO:0007669"/>
    <property type="project" value="InterPro"/>
</dbReference>
<accession>A0A7W7R5W8</accession>
<dbReference type="Pfam" id="PF02518">
    <property type="entry name" value="HATPase_c"/>
    <property type="match status" value="1"/>
</dbReference>
<gene>
    <name evidence="12" type="ORF">FHR34_005020</name>
</gene>
<keyword evidence="6 12" id="KW-0418">Kinase</keyword>
<keyword evidence="8" id="KW-0902">Two-component regulatory system</keyword>
<keyword evidence="4" id="KW-0808">Transferase</keyword>
<dbReference type="RefSeq" id="WP_312897399.1">
    <property type="nucleotide sequence ID" value="NZ_JACHJV010000001.1"/>
</dbReference>
<evidence type="ECO:0000259" key="11">
    <source>
        <dbReference type="Pfam" id="PF07730"/>
    </source>
</evidence>
<evidence type="ECO:0000313" key="12">
    <source>
        <dbReference type="EMBL" id="MBB4926027.1"/>
    </source>
</evidence>
<evidence type="ECO:0000256" key="8">
    <source>
        <dbReference type="ARBA" id="ARBA00023012"/>
    </source>
</evidence>
<dbReference type="GO" id="GO:0016020">
    <property type="term" value="C:membrane"/>
    <property type="evidence" value="ECO:0007669"/>
    <property type="project" value="InterPro"/>
</dbReference>
<evidence type="ECO:0000256" key="6">
    <source>
        <dbReference type="ARBA" id="ARBA00022777"/>
    </source>
</evidence>
<evidence type="ECO:0000256" key="5">
    <source>
        <dbReference type="ARBA" id="ARBA00022741"/>
    </source>
</evidence>
<evidence type="ECO:0000313" key="13">
    <source>
        <dbReference type="Proteomes" id="UP000540506"/>
    </source>
</evidence>
<dbReference type="Gene3D" id="3.30.565.10">
    <property type="entry name" value="Histidine kinase-like ATPase, C-terminal domain"/>
    <property type="match status" value="1"/>
</dbReference>
<keyword evidence="9" id="KW-0812">Transmembrane</keyword>
<reference evidence="12 13" key="1">
    <citation type="submission" date="2020-08" db="EMBL/GenBank/DDBJ databases">
        <title>Sequencing the genomes of 1000 actinobacteria strains.</title>
        <authorList>
            <person name="Klenk H.-P."/>
        </authorList>
    </citation>
    <scope>NUCLEOTIDE SEQUENCE [LARGE SCALE GENOMIC DNA]</scope>
    <source>
        <strain evidence="12 13">DSM 41654</strain>
    </source>
</reference>
<keyword evidence="5" id="KW-0547">Nucleotide-binding</keyword>
<evidence type="ECO:0000256" key="7">
    <source>
        <dbReference type="ARBA" id="ARBA00022840"/>
    </source>
</evidence>
<dbReference type="Pfam" id="PF07730">
    <property type="entry name" value="HisKA_3"/>
    <property type="match status" value="1"/>
</dbReference>
<dbReference type="CDD" id="cd16917">
    <property type="entry name" value="HATPase_UhpB-NarQ-NarX-like"/>
    <property type="match status" value="1"/>
</dbReference>
<feature type="domain" description="Signal transduction histidine kinase subgroup 3 dimerisation and phosphoacceptor" evidence="11">
    <location>
        <begin position="190"/>
        <end position="255"/>
    </location>
</feature>
<evidence type="ECO:0000256" key="4">
    <source>
        <dbReference type="ARBA" id="ARBA00022679"/>
    </source>
</evidence>
<keyword evidence="3" id="KW-0597">Phosphoprotein</keyword>
<organism evidence="12 13">
    <name type="scientific">Kitasatospora kifunensis</name>
    <name type="common">Streptomyces kifunensis</name>
    <dbReference type="NCBI Taxonomy" id="58351"/>
    <lineage>
        <taxon>Bacteria</taxon>
        <taxon>Bacillati</taxon>
        <taxon>Actinomycetota</taxon>
        <taxon>Actinomycetes</taxon>
        <taxon>Kitasatosporales</taxon>
        <taxon>Streptomycetaceae</taxon>
        <taxon>Kitasatospora</taxon>
    </lineage>
</organism>
<evidence type="ECO:0000256" key="2">
    <source>
        <dbReference type="ARBA" id="ARBA00012438"/>
    </source>
</evidence>
<feature type="transmembrane region" description="Helical" evidence="9">
    <location>
        <begin position="147"/>
        <end position="165"/>
    </location>
</feature>
<feature type="transmembrane region" description="Helical" evidence="9">
    <location>
        <begin position="12"/>
        <end position="33"/>
    </location>
</feature>
<evidence type="ECO:0000256" key="3">
    <source>
        <dbReference type="ARBA" id="ARBA00022553"/>
    </source>
</evidence>
<dbReference type="PANTHER" id="PTHR24421">
    <property type="entry name" value="NITRATE/NITRITE SENSOR PROTEIN NARX-RELATED"/>
    <property type="match status" value="1"/>
</dbReference>
<evidence type="ECO:0000256" key="9">
    <source>
        <dbReference type="SAM" id="Phobius"/>
    </source>
</evidence>
<keyword evidence="13" id="KW-1185">Reference proteome</keyword>
<dbReference type="Gene3D" id="1.20.5.1930">
    <property type="match status" value="1"/>
</dbReference>
<name>A0A7W7R5W8_KITKI</name>
<feature type="transmembrane region" description="Helical" evidence="9">
    <location>
        <begin position="108"/>
        <end position="127"/>
    </location>
</feature>
<dbReference type="InterPro" id="IPR050482">
    <property type="entry name" value="Sensor_HK_TwoCompSys"/>
</dbReference>
<keyword evidence="7" id="KW-0067">ATP-binding</keyword>